<protein>
    <recommendedName>
        <fullName evidence="5">Tripartite tricarboxylate transporter substrate binding protein</fullName>
    </recommendedName>
</protein>
<dbReference type="Gene3D" id="3.40.190.150">
    <property type="entry name" value="Bordetella uptake gene, domain 1"/>
    <property type="match status" value="1"/>
</dbReference>
<evidence type="ECO:0008006" key="5">
    <source>
        <dbReference type="Google" id="ProtNLM"/>
    </source>
</evidence>
<sequence>MKLLSKLTVVSALILSQGLVLQAARAQKNDFPNKSINFIVPFPPGGPTDVAGRVLADALGKKLNQTVVVENKSGASGSIGINQLIRSKPDGYTVAGLAAPSLTAPFILSQAPYDLEKDIKSVGTAYITPLVIVVNAKKHPEITDMKSLAQVAKSNKDGINYTSAAIGSTANLAMELIKKDLGIKMTHIPYRGSAPAVTAVLAGDVSVMYSDLVAVLTQIKAGNLRPIAVNTDVRLEELPDVPTLKEQDIQASKAVSWSGLVVPKDTPDTTVKILSDALASVVNDPDTQTRLKAVGAYPYYTDSATMQETIARDSAIWSAVIEENNLRQN</sequence>
<comment type="caution">
    <text evidence="3">The sequence shown here is derived from an EMBL/GenBank/DDBJ whole genome shotgun (WGS) entry which is preliminary data.</text>
</comment>
<name>A0A918MWJ4_9BURK</name>
<dbReference type="Gene3D" id="3.40.190.10">
    <property type="entry name" value="Periplasmic binding protein-like II"/>
    <property type="match status" value="1"/>
</dbReference>
<dbReference type="PANTHER" id="PTHR42928:SF5">
    <property type="entry name" value="BLR1237 PROTEIN"/>
    <property type="match status" value="1"/>
</dbReference>
<feature type="chain" id="PRO_5037321999" description="Tripartite tricarboxylate transporter substrate binding protein" evidence="2">
    <location>
        <begin position="23"/>
        <end position="329"/>
    </location>
</feature>
<dbReference type="Proteomes" id="UP000608345">
    <property type="component" value="Unassembled WGS sequence"/>
</dbReference>
<keyword evidence="4" id="KW-1185">Reference proteome</keyword>
<dbReference type="EMBL" id="BMYS01000002">
    <property type="protein sequence ID" value="GGW78926.1"/>
    <property type="molecule type" value="Genomic_DNA"/>
</dbReference>
<reference evidence="3" key="1">
    <citation type="journal article" date="2014" name="Int. J. Syst. Evol. Microbiol.">
        <title>Complete genome sequence of Corynebacterium casei LMG S-19264T (=DSM 44701T), isolated from a smear-ripened cheese.</title>
        <authorList>
            <consortium name="US DOE Joint Genome Institute (JGI-PGF)"/>
            <person name="Walter F."/>
            <person name="Albersmeier A."/>
            <person name="Kalinowski J."/>
            <person name="Ruckert C."/>
        </authorList>
    </citation>
    <scope>NUCLEOTIDE SEQUENCE</scope>
    <source>
        <strain evidence="3">KCTC 23732</strain>
    </source>
</reference>
<evidence type="ECO:0000313" key="3">
    <source>
        <dbReference type="EMBL" id="GGW78926.1"/>
    </source>
</evidence>
<dbReference type="AlphaFoldDB" id="A0A918MWJ4"/>
<gene>
    <name evidence="3" type="ORF">GCM10011450_06080</name>
</gene>
<evidence type="ECO:0000256" key="2">
    <source>
        <dbReference type="SAM" id="SignalP"/>
    </source>
</evidence>
<evidence type="ECO:0000256" key="1">
    <source>
        <dbReference type="ARBA" id="ARBA00006987"/>
    </source>
</evidence>
<evidence type="ECO:0000313" key="4">
    <source>
        <dbReference type="Proteomes" id="UP000608345"/>
    </source>
</evidence>
<comment type="similarity">
    <text evidence="1">Belongs to the UPF0065 (bug) family.</text>
</comment>
<dbReference type="RefSeq" id="WP_189383968.1">
    <property type="nucleotide sequence ID" value="NZ_BAABFY010000057.1"/>
</dbReference>
<organism evidence="3 4">
    <name type="scientific">Advenella faeciporci</name>
    <dbReference type="NCBI Taxonomy" id="797535"/>
    <lineage>
        <taxon>Bacteria</taxon>
        <taxon>Pseudomonadati</taxon>
        <taxon>Pseudomonadota</taxon>
        <taxon>Betaproteobacteria</taxon>
        <taxon>Burkholderiales</taxon>
        <taxon>Alcaligenaceae</taxon>
    </lineage>
</organism>
<keyword evidence="2" id="KW-0732">Signal</keyword>
<dbReference type="PANTHER" id="PTHR42928">
    <property type="entry name" value="TRICARBOXYLATE-BINDING PROTEIN"/>
    <property type="match status" value="1"/>
</dbReference>
<proteinExistence type="inferred from homology"/>
<dbReference type="CDD" id="cd07012">
    <property type="entry name" value="PBP2_Bug_TTT"/>
    <property type="match status" value="1"/>
</dbReference>
<dbReference type="PIRSF" id="PIRSF017082">
    <property type="entry name" value="YflP"/>
    <property type="match status" value="1"/>
</dbReference>
<accession>A0A918MWJ4</accession>
<feature type="signal peptide" evidence="2">
    <location>
        <begin position="1"/>
        <end position="22"/>
    </location>
</feature>
<dbReference type="SUPFAM" id="SSF53850">
    <property type="entry name" value="Periplasmic binding protein-like II"/>
    <property type="match status" value="1"/>
</dbReference>
<dbReference type="Pfam" id="PF03401">
    <property type="entry name" value="TctC"/>
    <property type="match status" value="1"/>
</dbReference>
<dbReference type="InterPro" id="IPR042100">
    <property type="entry name" value="Bug_dom1"/>
</dbReference>
<dbReference type="InterPro" id="IPR005064">
    <property type="entry name" value="BUG"/>
</dbReference>
<reference evidence="3" key="2">
    <citation type="submission" date="2020-09" db="EMBL/GenBank/DDBJ databases">
        <authorList>
            <person name="Sun Q."/>
            <person name="Kim S."/>
        </authorList>
    </citation>
    <scope>NUCLEOTIDE SEQUENCE</scope>
    <source>
        <strain evidence="3">KCTC 23732</strain>
    </source>
</reference>